<keyword evidence="1" id="KW-0175">Coiled coil</keyword>
<dbReference type="EMBL" id="UGLU01000001">
    <property type="protein sequence ID" value="STU51986.1"/>
    <property type="molecule type" value="Genomic_DNA"/>
</dbReference>
<accession>A0A378C6R3</accession>
<evidence type="ECO:0000259" key="3">
    <source>
        <dbReference type="Pfam" id="PF06120"/>
    </source>
</evidence>
<evidence type="ECO:0000313" key="7">
    <source>
        <dbReference type="Proteomes" id="UP000254141"/>
    </source>
</evidence>
<feature type="coiled-coil region" evidence="1">
    <location>
        <begin position="478"/>
        <end position="512"/>
    </location>
</feature>
<evidence type="ECO:0000313" key="5">
    <source>
        <dbReference type="EMBL" id="STU51986.1"/>
    </source>
</evidence>
<evidence type="ECO:0000259" key="4">
    <source>
        <dbReference type="Pfam" id="PF20155"/>
    </source>
</evidence>
<feature type="region of interest" description="Disordered" evidence="2">
    <location>
        <begin position="1000"/>
        <end position="1036"/>
    </location>
</feature>
<organism evidence="6 8">
    <name type="scientific">Klebsiella pneumoniae</name>
    <dbReference type="NCBI Taxonomy" id="573"/>
    <lineage>
        <taxon>Bacteria</taxon>
        <taxon>Pseudomonadati</taxon>
        <taxon>Pseudomonadota</taxon>
        <taxon>Gammaproteobacteria</taxon>
        <taxon>Enterobacterales</taxon>
        <taxon>Enterobacteriaceae</taxon>
        <taxon>Klebsiella/Raoultella group</taxon>
        <taxon>Klebsiella</taxon>
        <taxon>Klebsiella pneumoniae complex</taxon>
    </lineage>
</organism>
<feature type="domain" description="Tail length tape measure" evidence="3">
    <location>
        <begin position="416"/>
        <end position="567"/>
    </location>
</feature>
<evidence type="ECO:0000313" key="8">
    <source>
        <dbReference type="Proteomes" id="UP000254387"/>
    </source>
</evidence>
<reference evidence="7 8" key="1">
    <citation type="submission" date="2018-06" db="EMBL/GenBank/DDBJ databases">
        <authorList>
            <consortium name="Pathogen Informatics"/>
            <person name="Doyle S."/>
        </authorList>
    </citation>
    <scope>NUCLEOTIDE SEQUENCE [LARGE SCALE GENOMIC DNA]</scope>
    <source>
        <strain evidence="5 7">NCTC5051</strain>
        <strain evidence="6 8">NCTC5053</strain>
    </source>
</reference>
<evidence type="ECO:0000313" key="6">
    <source>
        <dbReference type="EMBL" id="STV63383.1"/>
    </source>
</evidence>
<feature type="compositionally biased region" description="Polar residues" evidence="2">
    <location>
        <begin position="1016"/>
        <end position="1036"/>
    </location>
</feature>
<feature type="compositionally biased region" description="Basic and acidic residues" evidence="2">
    <location>
        <begin position="692"/>
        <end position="710"/>
    </location>
</feature>
<name>A0A378C6R3_KLEPN</name>
<dbReference type="AlphaFoldDB" id="A0A378C6R3"/>
<proteinExistence type="predicted"/>
<dbReference type="NCBIfam" id="TIGR02675">
    <property type="entry name" value="tape_meas_nterm"/>
    <property type="match status" value="1"/>
</dbReference>
<protein>
    <submittedName>
        <fullName evidence="6">Tail length tape measure protein</fullName>
    </submittedName>
</protein>
<dbReference type="Pfam" id="PF06120">
    <property type="entry name" value="Phage_HK97_TLTM"/>
    <property type="match status" value="1"/>
</dbReference>
<dbReference type="Proteomes" id="UP000254141">
    <property type="component" value="Unassembled WGS sequence"/>
</dbReference>
<feature type="coiled-coil region" evidence="1">
    <location>
        <begin position="537"/>
        <end position="571"/>
    </location>
</feature>
<dbReference type="EMBL" id="UGMN01000004">
    <property type="protein sequence ID" value="STV63383.1"/>
    <property type="molecule type" value="Genomic_DNA"/>
</dbReference>
<evidence type="ECO:0000256" key="2">
    <source>
        <dbReference type="SAM" id="MobiDB-lite"/>
    </source>
</evidence>
<dbReference type="Pfam" id="PF20155">
    <property type="entry name" value="TMP_3"/>
    <property type="match status" value="1"/>
</dbReference>
<feature type="region of interest" description="Disordered" evidence="2">
    <location>
        <begin position="692"/>
        <end position="718"/>
    </location>
</feature>
<dbReference type="InterPro" id="IPR013491">
    <property type="entry name" value="Tape_meas_N"/>
</dbReference>
<gene>
    <name evidence="5" type="ORF">NCTC5051_03213</name>
    <name evidence="6" type="ORF">NCTC5053_06716</name>
</gene>
<dbReference type="Proteomes" id="UP000254387">
    <property type="component" value="Unassembled WGS sequence"/>
</dbReference>
<dbReference type="InterPro" id="IPR009302">
    <property type="entry name" value="Tail_length_tape_measure"/>
</dbReference>
<feature type="domain" description="Tape measure protein N-terminal" evidence="4">
    <location>
        <begin position="77"/>
        <end position="265"/>
    </location>
</feature>
<sequence length="1101" mass="116019">MAGTFNVGSVVYEVDMDTSRLLAARREVDAALNGLNGSMGRLEASVNRTERSIGSMERTMSSLSGVAKGLLAALSVQQVASYADAWTELNNKVANSVRTGETQAEVMQRIFDVSQATQSSLNGTATLYARLERGTRTYNTSAEDLVRLTTIINQGFAVSGATAQEAENAIIQLSQGIASGVLRGEEFNSVSEQGSRLMVALADSMGVSIGQLRAMAAQGKLTTDVVVKGLLSQGDVIGKEFANTTVSIAKGLQVAGNNVTKFFGENSTVKSFAAGFRDSVITISENLETLSSVLLVVAGIMGSRYAGALAMATSAKISDIAASRQQLLAEKQQSQAALIAANSVQRKALADKEAALSSLALAQAEYNVAKGSAAEMLALDALVAAKSRASAASLSLAQAETAQAAASARAAAAASAASVGIGLARGALSLIGGPGGAAVLAASAIFYFWQKAQQAREEALRFADSLDKVNASMKAMNNTQLRGTIADANESIRAQKDEISDLQAEVDSLSSRYRNFTPEAQAVAESLGQGADFARQQAEVSDQLAKKSRDLANAQDKLAQTQETAAEANRTLTNNMLTSMGVHDGLIQKGWSLEQVQSAVAKAFGNTADEINRANQAGQNFNPKALQVSPPTADGDKVILNLEEQNELLKIQDERQRAVTKARMQVAKVTDNPNQISKAGDLAGENYDLQKAEEARHEAQRKGEQQDKRSASAAESVAQKLDKLRAAQNLSTESVEKRRIQEAGLRAEQSLGSGATQKQLEEARALGEANERAAISIQKRKEAEQGQKYAKQEIASAKTTVDPSTGQAVDPLAQINLQEQQKLDALAKYQEIDKQNTKLYEDAKTAIMQQASYQRQAILLQEQQTYQQNVSSLLGESSNFAGSLADAIGQAAGKSSAAYQALFAISKGFAIAQASLNLQTAISNAMAIPWPYNIPAIAQALSAGTQIVSAISGINYSGGRKNGGSVSPGNVYPVGEGNLPELMQTSKGLFMIPGDGGKVFSNKDVTSGSPRIKKASTGSEYQSQSNGDSGSAGSQSTRPIEVNIQFYDQTSGGQHSFQAQAMQEGNVVTVDAFLNDLDRGGPMTSGIKDRFGLSIKANGAY</sequence>
<evidence type="ECO:0000256" key="1">
    <source>
        <dbReference type="SAM" id="Coils"/>
    </source>
</evidence>